<protein>
    <submittedName>
        <fullName evidence="2">MerC domain-containing protein</fullName>
    </submittedName>
</protein>
<dbReference type="GO" id="GO:0015097">
    <property type="term" value="F:mercury ion transmembrane transporter activity"/>
    <property type="evidence" value="ECO:0007669"/>
    <property type="project" value="InterPro"/>
</dbReference>
<dbReference type="GO" id="GO:0016020">
    <property type="term" value="C:membrane"/>
    <property type="evidence" value="ECO:0007669"/>
    <property type="project" value="InterPro"/>
</dbReference>
<proteinExistence type="predicted"/>
<keyword evidence="1" id="KW-1133">Transmembrane helix</keyword>
<dbReference type="RefSeq" id="WP_169657772.1">
    <property type="nucleotide sequence ID" value="NZ_JABANE010000042.1"/>
</dbReference>
<feature type="transmembrane region" description="Helical" evidence="1">
    <location>
        <begin position="76"/>
        <end position="93"/>
    </location>
</feature>
<dbReference type="InterPro" id="IPR004891">
    <property type="entry name" value="Mercury-R_MerC"/>
</dbReference>
<accession>A0A7X9RVI0</accession>
<dbReference type="EMBL" id="JABANE010000042">
    <property type="protein sequence ID" value="NME69498.1"/>
    <property type="molecule type" value="Genomic_DNA"/>
</dbReference>
<feature type="transmembrane region" description="Helical" evidence="1">
    <location>
        <begin position="99"/>
        <end position="120"/>
    </location>
</feature>
<sequence>MNLSTYKSDVFGAVTSFLCLIHCVITPFLFIADSCSIAADSCCEASPSWWRQFDYLFLFISLIAVVQSYRSSHNKIVKFLFVLSWSSLSFVILNEKMHWLSLHENTILFPSIGLIVLHIYNQRDLKSRGEECCTV</sequence>
<name>A0A7X9RVI0_9BACT</name>
<gene>
    <name evidence="2" type="ORF">HHU12_16090</name>
</gene>
<evidence type="ECO:0000313" key="3">
    <source>
        <dbReference type="Proteomes" id="UP000576082"/>
    </source>
</evidence>
<keyword evidence="1" id="KW-0472">Membrane</keyword>
<dbReference type="Pfam" id="PF03203">
    <property type="entry name" value="MerC"/>
    <property type="match status" value="1"/>
</dbReference>
<reference evidence="2 3" key="1">
    <citation type="submission" date="2020-04" db="EMBL/GenBank/DDBJ databases">
        <title>Flammeovirga sp. SR4, a novel species isolated from seawater.</title>
        <authorList>
            <person name="Wang X."/>
        </authorList>
    </citation>
    <scope>NUCLEOTIDE SEQUENCE [LARGE SCALE GENOMIC DNA]</scope>
    <source>
        <strain evidence="2 3">ATCC 23126</strain>
    </source>
</reference>
<dbReference type="Proteomes" id="UP000576082">
    <property type="component" value="Unassembled WGS sequence"/>
</dbReference>
<comment type="caution">
    <text evidence="2">The sequence shown here is derived from an EMBL/GenBank/DDBJ whole genome shotgun (WGS) entry which is preliminary data.</text>
</comment>
<keyword evidence="1" id="KW-0812">Transmembrane</keyword>
<organism evidence="2 3">
    <name type="scientific">Flammeovirga aprica JL-4</name>
    <dbReference type="NCBI Taxonomy" id="694437"/>
    <lineage>
        <taxon>Bacteria</taxon>
        <taxon>Pseudomonadati</taxon>
        <taxon>Bacteroidota</taxon>
        <taxon>Cytophagia</taxon>
        <taxon>Cytophagales</taxon>
        <taxon>Flammeovirgaceae</taxon>
        <taxon>Flammeovirga</taxon>
    </lineage>
</organism>
<keyword evidence="3" id="KW-1185">Reference proteome</keyword>
<evidence type="ECO:0000313" key="2">
    <source>
        <dbReference type="EMBL" id="NME69498.1"/>
    </source>
</evidence>
<dbReference type="AlphaFoldDB" id="A0A7X9RVI0"/>
<evidence type="ECO:0000256" key="1">
    <source>
        <dbReference type="SAM" id="Phobius"/>
    </source>
</evidence>